<name>A0A4V0YEU7_9BACL</name>
<feature type="signal peptide" evidence="2">
    <location>
        <begin position="1"/>
        <end position="25"/>
    </location>
</feature>
<keyword evidence="5" id="KW-1185">Reference proteome</keyword>
<reference evidence="4 5" key="1">
    <citation type="submission" date="2019-01" db="EMBL/GenBank/DDBJ databases">
        <title>Genome sequencing of strain FW100M-2.</title>
        <authorList>
            <person name="Heo J."/>
            <person name="Kim S.-J."/>
            <person name="Kim J.-S."/>
            <person name="Hong S.-B."/>
            <person name="Kwon S.-W."/>
        </authorList>
    </citation>
    <scope>NUCLEOTIDE SEQUENCE [LARGE SCALE GENOMIC DNA]</scope>
    <source>
        <strain evidence="4 5">FW100M-2</strain>
    </source>
</reference>
<protein>
    <submittedName>
        <fullName evidence="4">S-layer homology domain-containing protein</fullName>
    </submittedName>
</protein>
<evidence type="ECO:0000256" key="1">
    <source>
        <dbReference type="SAM" id="MobiDB-lite"/>
    </source>
</evidence>
<evidence type="ECO:0000313" key="5">
    <source>
        <dbReference type="Proteomes" id="UP000293568"/>
    </source>
</evidence>
<evidence type="ECO:0000313" key="4">
    <source>
        <dbReference type="EMBL" id="QAY65451.1"/>
    </source>
</evidence>
<gene>
    <name evidence="4" type="ORF">ET464_02720</name>
</gene>
<feature type="domain" description="SLH" evidence="3">
    <location>
        <begin position="151"/>
        <end position="214"/>
    </location>
</feature>
<organism evidence="4 5">
    <name type="scientific">Paenibacillus protaetiae</name>
    <dbReference type="NCBI Taxonomy" id="2509456"/>
    <lineage>
        <taxon>Bacteria</taxon>
        <taxon>Bacillati</taxon>
        <taxon>Bacillota</taxon>
        <taxon>Bacilli</taxon>
        <taxon>Bacillales</taxon>
        <taxon>Paenibacillaceae</taxon>
        <taxon>Paenibacillus</taxon>
    </lineage>
</organism>
<feature type="compositionally biased region" description="Low complexity" evidence="1">
    <location>
        <begin position="307"/>
        <end position="324"/>
    </location>
</feature>
<dbReference type="Pfam" id="PF00395">
    <property type="entry name" value="SLH"/>
    <property type="match status" value="2"/>
</dbReference>
<dbReference type="EMBL" id="CP035492">
    <property type="protein sequence ID" value="QAY65451.1"/>
    <property type="molecule type" value="Genomic_DNA"/>
</dbReference>
<sequence>MKLRRLFSVVLIGLMLTMVGQTVFAFSDTSADPNDSKISALEKQGIISGTGDGLFNPQGTLDYASGISLIVKGLDLNIDNIRFIREPQVTDYFANLKDGAWYADAFIVGQLNGLDIPKDVKAETPMTKEQFAYHLVQGLLHKGTFPLIDLYRIVADEADINPAYSSSIQVLLITNIAQTDSANKFYPKNPITRSEAAGWLYDVNEKIKLTPIDGNDPGNPAGKPLTDLSLQVDAVNEQVNKVTVSAQAPHPGYGLRISSIAFEGDLALITVETVLPQPGVMYPQVVTTVKAETYVDAKFKPVLKTDSAPSAGSGSQPSEPVSSSDQAAAQ</sequence>
<feature type="chain" id="PRO_5020761388" evidence="2">
    <location>
        <begin position="26"/>
        <end position="330"/>
    </location>
</feature>
<feature type="domain" description="SLH" evidence="3">
    <location>
        <begin position="21"/>
        <end position="84"/>
    </location>
</feature>
<dbReference type="AlphaFoldDB" id="A0A4V0YEU7"/>
<dbReference type="OrthoDB" id="1738667at2"/>
<accession>A0A4V0YEU7</accession>
<dbReference type="PROSITE" id="PS51272">
    <property type="entry name" value="SLH"/>
    <property type="match status" value="2"/>
</dbReference>
<dbReference type="RefSeq" id="WP_129438033.1">
    <property type="nucleotide sequence ID" value="NZ_CP035492.1"/>
</dbReference>
<evidence type="ECO:0000259" key="3">
    <source>
        <dbReference type="PROSITE" id="PS51272"/>
    </source>
</evidence>
<dbReference type="Proteomes" id="UP000293568">
    <property type="component" value="Chromosome"/>
</dbReference>
<evidence type="ECO:0000256" key="2">
    <source>
        <dbReference type="SAM" id="SignalP"/>
    </source>
</evidence>
<proteinExistence type="predicted"/>
<dbReference type="InterPro" id="IPR001119">
    <property type="entry name" value="SLH_dom"/>
</dbReference>
<feature type="region of interest" description="Disordered" evidence="1">
    <location>
        <begin position="302"/>
        <end position="330"/>
    </location>
</feature>
<dbReference type="KEGG" id="pprt:ET464_02720"/>
<keyword evidence="2" id="KW-0732">Signal</keyword>